<dbReference type="AlphaFoldDB" id="A0A443SNB3"/>
<dbReference type="PROSITE" id="PS50297">
    <property type="entry name" value="ANK_REP_REGION"/>
    <property type="match status" value="4"/>
</dbReference>
<keyword evidence="4" id="KW-1052">Target cell membrane</keyword>
<organism evidence="15 16">
    <name type="scientific">Leptotrombidium deliense</name>
    <dbReference type="NCBI Taxonomy" id="299467"/>
    <lineage>
        <taxon>Eukaryota</taxon>
        <taxon>Metazoa</taxon>
        <taxon>Ecdysozoa</taxon>
        <taxon>Arthropoda</taxon>
        <taxon>Chelicerata</taxon>
        <taxon>Arachnida</taxon>
        <taxon>Acari</taxon>
        <taxon>Acariformes</taxon>
        <taxon>Trombidiformes</taxon>
        <taxon>Prostigmata</taxon>
        <taxon>Anystina</taxon>
        <taxon>Parasitengona</taxon>
        <taxon>Trombiculoidea</taxon>
        <taxon>Trombiculidae</taxon>
        <taxon>Leptotrombidium</taxon>
    </lineage>
</organism>
<dbReference type="PANTHER" id="PTHR24161">
    <property type="entry name" value="ANK_REP_REGION DOMAIN-CONTAINING PROTEIN-RELATED"/>
    <property type="match status" value="1"/>
</dbReference>
<evidence type="ECO:0000256" key="5">
    <source>
        <dbReference type="ARBA" id="ARBA00022692"/>
    </source>
</evidence>
<protein>
    <recommendedName>
        <fullName evidence="13">Palmitoyltransferase</fullName>
        <ecNumber evidence="13">2.3.1.225</ecNumber>
    </recommendedName>
</protein>
<dbReference type="InterPro" id="IPR036770">
    <property type="entry name" value="Ankyrin_rpt-contain_sf"/>
</dbReference>
<evidence type="ECO:0000256" key="9">
    <source>
        <dbReference type="ARBA" id="ARBA00023043"/>
    </source>
</evidence>
<comment type="catalytic activity">
    <reaction evidence="13">
        <text>L-cysteinyl-[protein] + hexadecanoyl-CoA = S-hexadecanoyl-L-cysteinyl-[protein] + CoA</text>
        <dbReference type="Rhea" id="RHEA:36683"/>
        <dbReference type="Rhea" id="RHEA-COMP:10131"/>
        <dbReference type="Rhea" id="RHEA-COMP:11032"/>
        <dbReference type="ChEBI" id="CHEBI:29950"/>
        <dbReference type="ChEBI" id="CHEBI:57287"/>
        <dbReference type="ChEBI" id="CHEBI:57379"/>
        <dbReference type="ChEBI" id="CHEBI:74151"/>
        <dbReference type="EC" id="2.3.1.225"/>
    </reaction>
</comment>
<feature type="repeat" description="ANK" evidence="12">
    <location>
        <begin position="82"/>
        <end position="114"/>
    </location>
</feature>
<evidence type="ECO:0000313" key="16">
    <source>
        <dbReference type="Proteomes" id="UP000288716"/>
    </source>
</evidence>
<keyword evidence="7 13" id="KW-1133">Transmembrane helix</keyword>
<feature type="transmembrane region" description="Helical" evidence="13">
    <location>
        <begin position="491"/>
        <end position="513"/>
    </location>
</feature>
<feature type="transmembrane region" description="Helical" evidence="13">
    <location>
        <begin position="318"/>
        <end position="336"/>
    </location>
</feature>
<keyword evidence="8" id="KW-0638">Presynaptic neurotoxin</keyword>
<dbReference type="GO" id="GO:0044231">
    <property type="term" value="C:host cell presynaptic membrane"/>
    <property type="evidence" value="ECO:0007669"/>
    <property type="project" value="UniProtKB-KW"/>
</dbReference>
<evidence type="ECO:0000256" key="13">
    <source>
        <dbReference type="RuleBase" id="RU079119"/>
    </source>
</evidence>
<keyword evidence="10 13" id="KW-0472">Membrane</keyword>
<keyword evidence="13" id="KW-0808">Transferase</keyword>
<accession>A0A443SNB3</accession>
<evidence type="ECO:0000256" key="3">
    <source>
        <dbReference type="ARBA" id="ARBA00022483"/>
    </source>
</evidence>
<comment type="caution">
    <text evidence="15">The sequence shown here is derived from an EMBL/GenBank/DDBJ whole genome shotgun (WGS) entry which is preliminary data.</text>
</comment>
<dbReference type="EC" id="2.3.1.225" evidence="13"/>
<keyword evidence="9 12" id="KW-0040">ANK repeat</keyword>
<evidence type="ECO:0000256" key="2">
    <source>
        <dbReference type="ARBA" id="ARBA00004175"/>
    </source>
</evidence>
<keyword evidence="8" id="KW-0800">Toxin</keyword>
<feature type="transmembrane region" description="Helical" evidence="13">
    <location>
        <begin position="371"/>
        <end position="392"/>
    </location>
</feature>
<dbReference type="PROSITE" id="PS50216">
    <property type="entry name" value="DHHC"/>
    <property type="match status" value="1"/>
</dbReference>
<keyword evidence="6" id="KW-0677">Repeat</keyword>
<dbReference type="SUPFAM" id="SSF48403">
    <property type="entry name" value="Ankyrin repeat"/>
    <property type="match status" value="1"/>
</dbReference>
<dbReference type="STRING" id="299467.A0A443SNB3"/>
<evidence type="ECO:0000256" key="6">
    <source>
        <dbReference type="ARBA" id="ARBA00022737"/>
    </source>
</evidence>
<dbReference type="Gene3D" id="1.25.40.20">
    <property type="entry name" value="Ankyrin repeat-containing domain"/>
    <property type="match status" value="1"/>
</dbReference>
<evidence type="ECO:0000256" key="4">
    <source>
        <dbReference type="ARBA" id="ARBA00022537"/>
    </source>
</evidence>
<feature type="transmembrane region" description="Helical" evidence="13">
    <location>
        <begin position="342"/>
        <end position="364"/>
    </location>
</feature>
<dbReference type="InterPro" id="IPR001594">
    <property type="entry name" value="Palmitoyltrfase_DHHC"/>
</dbReference>
<feature type="transmembrane region" description="Helical" evidence="13">
    <location>
        <begin position="398"/>
        <end position="416"/>
    </location>
</feature>
<evidence type="ECO:0000256" key="8">
    <source>
        <dbReference type="ARBA" id="ARBA00023028"/>
    </source>
</evidence>
<feature type="repeat" description="ANK" evidence="12">
    <location>
        <begin position="239"/>
        <end position="271"/>
    </location>
</feature>
<feature type="transmembrane region" description="Helical" evidence="13">
    <location>
        <begin position="550"/>
        <end position="568"/>
    </location>
</feature>
<keyword evidence="3" id="KW-0268">Exocytosis</keyword>
<dbReference type="SMART" id="SM00248">
    <property type="entry name" value="ANK"/>
    <property type="match status" value="5"/>
</dbReference>
<evidence type="ECO:0000259" key="14">
    <source>
        <dbReference type="Pfam" id="PF01529"/>
    </source>
</evidence>
<feature type="repeat" description="ANK" evidence="12">
    <location>
        <begin position="149"/>
        <end position="181"/>
    </location>
</feature>
<comment type="domain">
    <text evidence="13">The DHHC domain is required for palmitoyltransferase activity.</text>
</comment>
<evidence type="ECO:0000256" key="7">
    <source>
        <dbReference type="ARBA" id="ARBA00022989"/>
    </source>
</evidence>
<feature type="domain" description="Palmitoyltransferase DHHC" evidence="14">
    <location>
        <begin position="451"/>
        <end position="576"/>
    </location>
</feature>
<comment type="subcellular location">
    <subcellularLocation>
        <location evidence="1">Membrane</location>
        <topology evidence="1">Multi-pass membrane protein</topology>
    </subcellularLocation>
    <subcellularLocation>
        <location evidence="2">Target cell membrane</location>
    </subcellularLocation>
</comment>
<dbReference type="EMBL" id="NCKV01001103">
    <property type="protein sequence ID" value="RWS29021.1"/>
    <property type="molecule type" value="Genomic_DNA"/>
</dbReference>
<keyword evidence="5 13" id="KW-0812">Transmembrane</keyword>
<evidence type="ECO:0000256" key="10">
    <source>
        <dbReference type="ARBA" id="ARBA00023136"/>
    </source>
</evidence>
<evidence type="ECO:0000256" key="1">
    <source>
        <dbReference type="ARBA" id="ARBA00004141"/>
    </source>
</evidence>
<sequence length="641" mass="73728">MHTEAEKNPNCAPPIYFSVGGDTNCDHESHSKHTTKTDSTTKVNADVDFSTFDIVKATQYGALTRVQELIDAGYDVNQRDSENVTLLHWAAINNRREIVKYFMSKEADINAIGGDLKSTPLHWATRQGHLQMVVILMQHGADPSIFDGEGCTCLHLAAQFGHTSIVAYFLAKGQDVDIPDANGMTPLMWASFRITTFPVPRKFPCIADENPVVFYLYRNDPTRLLITLGASLNLTDNKHGNTALHWAVYSRNNNAVSLLLNAGANAFICNRQGDTPTEMSRRLKLTWITSRIEEVTKEKELSKKHICVRIFKDKKIRYWSTLGAPFLIYYFLGSLFHSDLSYPIKLVFLLSIGFVLTFGSHYIFDERSFNVVPISVYIATKFWMYVTCVIFFTPHFTPFTLIGTISCSVVLFHSFLKTWRTDPGKVVGDQDTKYRTIIELAEKDGFEPAFFCTTCLVRRPIRSKHCSICNKFDHHCPWVGNCVGAHNHKHFVWYLISIVVMCGWYMVGAILYWRDVLSHSADKGHAYIFQAIQANGWVSLGFLNACLHSVWVGCLLVCQLYQIVWLSMTTNERMNCRRYAHFRRDSYGHVTSPFDHGVIRNLFEFCEWKCVKRYKTDIRDWRYVYDLDEYEQNSQQRYHFV</sequence>
<evidence type="ECO:0000313" key="15">
    <source>
        <dbReference type="EMBL" id="RWS29021.1"/>
    </source>
</evidence>
<reference evidence="15 16" key="1">
    <citation type="journal article" date="2018" name="Gigascience">
        <title>Genomes of trombidid mites reveal novel predicted allergens and laterally-transferred genes associated with secondary metabolism.</title>
        <authorList>
            <person name="Dong X."/>
            <person name="Chaisiri K."/>
            <person name="Xia D."/>
            <person name="Armstrong S.D."/>
            <person name="Fang Y."/>
            <person name="Donnelly M.J."/>
            <person name="Kadowaki T."/>
            <person name="McGarry J.W."/>
            <person name="Darby A.C."/>
            <person name="Makepeace B.L."/>
        </authorList>
    </citation>
    <scope>NUCLEOTIDE SEQUENCE [LARGE SCALE GENOMIC DNA]</scope>
    <source>
        <strain evidence="15">UoL-UT</strain>
    </source>
</reference>
<keyword evidence="16" id="KW-1185">Reference proteome</keyword>
<dbReference type="Proteomes" id="UP000288716">
    <property type="component" value="Unassembled WGS sequence"/>
</dbReference>
<gene>
    <name evidence="15" type="ORF">B4U80_01905</name>
</gene>
<dbReference type="VEuPathDB" id="VectorBase:LDEU003020"/>
<dbReference type="PANTHER" id="PTHR24161:SF85">
    <property type="entry name" value="PALMITOYLTRANSFERASE HIP14"/>
    <property type="match status" value="1"/>
</dbReference>
<evidence type="ECO:0000256" key="12">
    <source>
        <dbReference type="PROSITE-ProRule" id="PRU00023"/>
    </source>
</evidence>
<name>A0A443SNB3_9ACAR</name>
<dbReference type="GO" id="GO:0006887">
    <property type="term" value="P:exocytosis"/>
    <property type="evidence" value="ECO:0007669"/>
    <property type="project" value="UniProtKB-KW"/>
</dbReference>
<evidence type="ECO:0000256" key="11">
    <source>
        <dbReference type="ARBA" id="ARBA00023298"/>
    </source>
</evidence>
<proteinExistence type="inferred from homology"/>
<dbReference type="GO" id="GO:0044218">
    <property type="term" value="C:other organism cell membrane"/>
    <property type="evidence" value="ECO:0007669"/>
    <property type="project" value="UniProtKB-KW"/>
</dbReference>
<dbReference type="Pfam" id="PF01529">
    <property type="entry name" value="DHHC"/>
    <property type="match status" value="1"/>
</dbReference>
<dbReference type="Pfam" id="PF12796">
    <property type="entry name" value="Ank_2"/>
    <property type="match status" value="3"/>
</dbReference>
<dbReference type="GO" id="GO:0019706">
    <property type="term" value="F:protein-cysteine S-palmitoyltransferase activity"/>
    <property type="evidence" value="ECO:0007669"/>
    <property type="project" value="UniProtKB-EC"/>
</dbReference>
<comment type="similarity">
    <text evidence="13">Belongs to the DHHC palmitoyltransferase family.</text>
</comment>
<dbReference type="PROSITE" id="PS50088">
    <property type="entry name" value="ANK_REPEAT"/>
    <property type="match status" value="4"/>
</dbReference>
<keyword evidence="8" id="KW-0528">Neurotoxin</keyword>
<dbReference type="InterPro" id="IPR002110">
    <property type="entry name" value="Ankyrin_rpt"/>
</dbReference>
<keyword evidence="13" id="KW-0012">Acyltransferase</keyword>
<dbReference type="GO" id="GO:0016020">
    <property type="term" value="C:membrane"/>
    <property type="evidence" value="ECO:0007669"/>
    <property type="project" value="UniProtKB-SubCell"/>
</dbReference>
<feature type="repeat" description="ANK" evidence="12">
    <location>
        <begin position="116"/>
        <end position="148"/>
    </location>
</feature>
<dbReference type="OrthoDB" id="6781668at2759"/>
<keyword evidence="11" id="KW-1053">Target membrane</keyword>